<dbReference type="NCBIfam" id="NF003716">
    <property type="entry name" value="PRK05326.1-3"/>
    <property type="match status" value="1"/>
</dbReference>
<dbReference type="Gene3D" id="1.20.1530.20">
    <property type="match status" value="1"/>
</dbReference>
<feature type="transmembrane region" description="Helical" evidence="9">
    <location>
        <begin position="336"/>
        <end position="356"/>
    </location>
</feature>
<dbReference type="InterPro" id="IPR038770">
    <property type="entry name" value="Na+/solute_symporter_sf"/>
</dbReference>
<feature type="domain" description="Cation/H+ exchanger transmembrane" evidence="10">
    <location>
        <begin position="20"/>
        <end position="387"/>
    </location>
</feature>
<dbReference type="STRING" id="49547.MBCUR_10820"/>
<keyword evidence="8 9" id="KW-0472">Membrane</keyword>
<dbReference type="GO" id="GO:0015297">
    <property type="term" value="F:antiporter activity"/>
    <property type="evidence" value="ECO:0007669"/>
    <property type="project" value="UniProtKB-KW"/>
</dbReference>
<feature type="transmembrane region" description="Helical" evidence="9">
    <location>
        <begin position="6"/>
        <end position="23"/>
    </location>
</feature>
<feature type="transmembrane region" description="Helical" evidence="9">
    <location>
        <begin position="92"/>
        <end position="114"/>
    </location>
</feature>
<evidence type="ECO:0000256" key="8">
    <source>
        <dbReference type="ARBA" id="ARBA00023136"/>
    </source>
</evidence>
<evidence type="ECO:0000256" key="6">
    <source>
        <dbReference type="ARBA" id="ARBA00022989"/>
    </source>
</evidence>
<evidence type="ECO:0000256" key="1">
    <source>
        <dbReference type="ARBA" id="ARBA00004651"/>
    </source>
</evidence>
<dbReference type="GO" id="GO:1902600">
    <property type="term" value="P:proton transmembrane transport"/>
    <property type="evidence" value="ECO:0007669"/>
    <property type="project" value="InterPro"/>
</dbReference>
<feature type="transmembrane region" description="Helical" evidence="9">
    <location>
        <begin position="223"/>
        <end position="240"/>
    </location>
</feature>
<evidence type="ECO:0000256" key="7">
    <source>
        <dbReference type="ARBA" id="ARBA00023065"/>
    </source>
</evidence>
<evidence type="ECO:0000313" key="12">
    <source>
        <dbReference type="Proteomes" id="UP000077245"/>
    </source>
</evidence>
<evidence type="ECO:0000256" key="4">
    <source>
        <dbReference type="ARBA" id="ARBA00022475"/>
    </source>
</evidence>
<dbReference type="NCBIfam" id="NF003715">
    <property type="entry name" value="PRK05326.1-2"/>
    <property type="match status" value="1"/>
</dbReference>
<dbReference type="InterPro" id="IPR006153">
    <property type="entry name" value="Cation/H_exchanger_TM"/>
</dbReference>
<feature type="transmembrane region" description="Helical" evidence="9">
    <location>
        <begin position="275"/>
        <end position="295"/>
    </location>
</feature>
<evidence type="ECO:0000313" key="11">
    <source>
        <dbReference type="EMBL" id="KZX12325.1"/>
    </source>
</evidence>
<evidence type="ECO:0000256" key="9">
    <source>
        <dbReference type="SAM" id="Phobius"/>
    </source>
</evidence>
<dbReference type="Pfam" id="PF00999">
    <property type="entry name" value="Na_H_Exchanger"/>
    <property type="match status" value="1"/>
</dbReference>
<comment type="caution">
    <text evidence="11">The sequence shown here is derived from an EMBL/GenBank/DDBJ whole genome shotgun (WGS) entry which is preliminary data.</text>
</comment>
<organism evidence="11 12">
    <name type="scientific">Methanobrevibacter curvatus</name>
    <dbReference type="NCBI Taxonomy" id="49547"/>
    <lineage>
        <taxon>Archaea</taxon>
        <taxon>Methanobacteriati</taxon>
        <taxon>Methanobacteriota</taxon>
        <taxon>Methanomada group</taxon>
        <taxon>Methanobacteria</taxon>
        <taxon>Methanobacteriales</taxon>
        <taxon>Methanobacteriaceae</taxon>
        <taxon>Methanobrevibacter</taxon>
    </lineage>
</organism>
<keyword evidence="3" id="KW-0050">Antiport</keyword>
<keyword evidence="4" id="KW-1003">Cell membrane</keyword>
<evidence type="ECO:0000256" key="2">
    <source>
        <dbReference type="ARBA" id="ARBA00022448"/>
    </source>
</evidence>
<keyword evidence="2" id="KW-0813">Transport</keyword>
<dbReference type="EMBL" id="LWMV01000169">
    <property type="protein sequence ID" value="KZX12325.1"/>
    <property type="molecule type" value="Genomic_DNA"/>
</dbReference>
<dbReference type="PATRIC" id="fig|49547.3.peg.1157"/>
<feature type="transmembrane region" description="Helical" evidence="9">
    <location>
        <begin position="362"/>
        <end position="381"/>
    </location>
</feature>
<dbReference type="Proteomes" id="UP000077245">
    <property type="component" value="Unassembled WGS sequence"/>
</dbReference>
<gene>
    <name evidence="11" type="primary">nhaP2_1</name>
    <name evidence="11" type="ORF">MBCUR_10820</name>
</gene>
<accession>A0A162FFH1</accession>
<keyword evidence="7" id="KW-0406">Ion transport</keyword>
<dbReference type="RefSeq" id="WP_067091250.1">
    <property type="nucleotide sequence ID" value="NZ_LWMV01000169.1"/>
</dbReference>
<evidence type="ECO:0000259" key="10">
    <source>
        <dbReference type="Pfam" id="PF00999"/>
    </source>
</evidence>
<feature type="transmembrane region" description="Helical" evidence="9">
    <location>
        <begin position="61"/>
        <end position="80"/>
    </location>
</feature>
<feature type="transmembrane region" description="Helical" evidence="9">
    <location>
        <begin position="301"/>
        <end position="324"/>
    </location>
</feature>
<keyword evidence="6 9" id="KW-1133">Transmembrane helix</keyword>
<dbReference type="PANTHER" id="PTHR32507:SF7">
    <property type="entry name" value="K(+)_H(+) ANTIPORTER NHAP2"/>
    <property type="match status" value="1"/>
</dbReference>
<feature type="transmembrane region" description="Helical" evidence="9">
    <location>
        <begin position="188"/>
        <end position="211"/>
    </location>
</feature>
<keyword evidence="5 9" id="KW-0812">Transmembrane</keyword>
<dbReference type="AlphaFoldDB" id="A0A162FFH1"/>
<evidence type="ECO:0000256" key="3">
    <source>
        <dbReference type="ARBA" id="ARBA00022449"/>
    </source>
</evidence>
<name>A0A162FFH1_9EURY</name>
<dbReference type="OrthoDB" id="11709at2157"/>
<comment type="subcellular location">
    <subcellularLocation>
        <location evidence="1">Cell membrane</location>
        <topology evidence="1">Multi-pass membrane protein</topology>
    </subcellularLocation>
</comment>
<keyword evidence="12" id="KW-1185">Reference proteome</keyword>
<proteinExistence type="predicted"/>
<evidence type="ECO:0000256" key="5">
    <source>
        <dbReference type="ARBA" id="ARBA00022692"/>
    </source>
</evidence>
<sequence>MILPGIEYILLFLGLLLISSVLLSKFSSYVGIPVLLVFLVMGMFMGSEGPIGIYFDNYELVQYLSILALTIILFSGGLDTEIEKVRVISKRGVVLATLGVLITTITVGLIMHFILGFNLIFSLLIGSIISSTDISAVLSVFKSANIKLKNNIQYLIEFESAVNDPMANILTLTFLNLVIFPKTSLKDIIISLVTALLLGVLIGYLSGRLSIKLIKNIKLESKGLYPVLLISVAFLTFVVSQFVGGNGFLSVYIAALLIGNSNIDNKKAQLNFFDGLSWIMEISMFIILGLVVFPSQLFTHVFSGLIIAVGLILVARPLAVYICLIKSKFNFKEKIFISWTGIRGAVPIVFATYPLIAGIPNALFVFNIVFFITLISIVLQGSTIKLLGRKLDLIEE</sequence>
<reference evidence="11 12" key="1">
    <citation type="submission" date="2016-04" db="EMBL/GenBank/DDBJ databases">
        <title>Genome sequence of Methanobrevibacter curvatus DSM 11111.</title>
        <authorList>
            <person name="Poehlein A."/>
            <person name="Seedorf H."/>
            <person name="Daniel R."/>
        </authorList>
    </citation>
    <scope>NUCLEOTIDE SEQUENCE [LARGE SCALE GENOMIC DNA]</scope>
    <source>
        <strain evidence="11 12">DSM 11111</strain>
    </source>
</reference>
<protein>
    <submittedName>
        <fullName evidence="11">K(+)/H(+) antiporter NhaP2</fullName>
    </submittedName>
</protein>
<dbReference type="GO" id="GO:0005886">
    <property type="term" value="C:plasma membrane"/>
    <property type="evidence" value="ECO:0007669"/>
    <property type="project" value="UniProtKB-SubCell"/>
</dbReference>
<feature type="transmembrane region" description="Helical" evidence="9">
    <location>
        <begin position="120"/>
        <end position="141"/>
    </location>
</feature>
<dbReference type="PANTHER" id="PTHR32507">
    <property type="entry name" value="NA(+)/H(+) ANTIPORTER 1"/>
    <property type="match status" value="1"/>
</dbReference>